<comment type="caution">
    <text evidence="4">The sequence shown here is derived from an EMBL/GenBank/DDBJ whole genome shotgun (WGS) entry which is preliminary data.</text>
</comment>
<keyword evidence="2" id="KW-0812">Transmembrane</keyword>
<dbReference type="InterPro" id="IPR018392">
    <property type="entry name" value="LysM"/>
</dbReference>
<feature type="transmembrane region" description="Helical" evidence="2">
    <location>
        <begin position="99"/>
        <end position="120"/>
    </location>
</feature>
<evidence type="ECO:0000313" key="4">
    <source>
        <dbReference type="EMBL" id="MFC3690137.1"/>
    </source>
</evidence>
<dbReference type="CDD" id="cd00118">
    <property type="entry name" value="LysM"/>
    <property type="match status" value="1"/>
</dbReference>
<dbReference type="RefSeq" id="WP_340292471.1">
    <property type="nucleotide sequence ID" value="NZ_JBBEOI010000073.1"/>
</dbReference>
<feature type="region of interest" description="Disordered" evidence="1">
    <location>
        <begin position="1"/>
        <end position="74"/>
    </location>
</feature>
<keyword evidence="2" id="KW-1133">Transmembrane helix</keyword>
<feature type="compositionally biased region" description="Low complexity" evidence="1">
    <location>
        <begin position="8"/>
        <end position="74"/>
    </location>
</feature>
<dbReference type="EMBL" id="JBHRWW010000017">
    <property type="protein sequence ID" value="MFC3690137.1"/>
    <property type="molecule type" value="Genomic_DNA"/>
</dbReference>
<dbReference type="Proteomes" id="UP001595685">
    <property type="component" value="Unassembled WGS sequence"/>
</dbReference>
<keyword evidence="5" id="KW-1185">Reference proteome</keyword>
<sequence length="203" mass="20260">MSTATLIPVRTAVTTRTSSTSTARAAGAPRTAPTRTASTRTTLTRTTGPDRSAAATTRGTSAAERLAARPVRPAVRAARPAPSAGALVLTARGRRVVRLIVLGVATAVLAAGLVLAWVALAATVAPGASAGDGRAGVLSGAGAQTLPTETVAVVVAPGDTLWQLARDHAPERDPRSVVADIVQLNDLGSAGVQAGTEVRVPVG</sequence>
<dbReference type="InterPro" id="IPR036779">
    <property type="entry name" value="LysM_dom_sf"/>
</dbReference>
<evidence type="ECO:0000259" key="3">
    <source>
        <dbReference type="Pfam" id="PF01476"/>
    </source>
</evidence>
<dbReference type="Gene3D" id="3.10.350.10">
    <property type="entry name" value="LysM domain"/>
    <property type="match status" value="1"/>
</dbReference>
<evidence type="ECO:0000256" key="2">
    <source>
        <dbReference type="SAM" id="Phobius"/>
    </source>
</evidence>
<keyword evidence="2" id="KW-0472">Membrane</keyword>
<dbReference type="Pfam" id="PF01476">
    <property type="entry name" value="LysM"/>
    <property type="match status" value="1"/>
</dbReference>
<reference evidence="5" key="1">
    <citation type="journal article" date="2019" name="Int. J. Syst. Evol. Microbiol.">
        <title>The Global Catalogue of Microorganisms (GCM) 10K type strain sequencing project: providing services to taxonomists for standard genome sequencing and annotation.</title>
        <authorList>
            <consortium name="The Broad Institute Genomics Platform"/>
            <consortium name="The Broad Institute Genome Sequencing Center for Infectious Disease"/>
            <person name="Wu L."/>
            <person name="Ma J."/>
        </authorList>
    </citation>
    <scope>NUCLEOTIDE SEQUENCE [LARGE SCALE GENOMIC DNA]</scope>
    <source>
        <strain evidence="5">NCAIM B.02333</strain>
    </source>
</reference>
<organism evidence="4 5">
    <name type="scientific">Aquipuribacter hungaricus</name>
    <dbReference type="NCBI Taxonomy" id="545624"/>
    <lineage>
        <taxon>Bacteria</taxon>
        <taxon>Bacillati</taxon>
        <taxon>Actinomycetota</taxon>
        <taxon>Actinomycetes</taxon>
        <taxon>Micrococcales</taxon>
        <taxon>Intrasporangiaceae</taxon>
        <taxon>Aquipuribacter</taxon>
    </lineage>
</organism>
<evidence type="ECO:0000313" key="5">
    <source>
        <dbReference type="Proteomes" id="UP001595685"/>
    </source>
</evidence>
<feature type="domain" description="LysM" evidence="3">
    <location>
        <begin position="154"/>
        <end position="201"/>
    </location>
</feature>
<evidence type="ECO:0000256" key="1">
    <source>
        <dbReference type="SAM" id="MobiDB-lite"/>
    </source>
</evidence>
<name>A0ABV7WL97_9MICO</name>
<protein>
    <submittedName>
        <fullName evidence="4">LysM peptidoglycan-binding domain-containing protein</fullName>
    </submittedName>
</protein>
<gene>
    <name evidence="4" type="ORF">ACFOLH_17465</name>
</gene>
<proteinExistence type="predicted"/>
<accession>A0ABV7WL97</accession>